<keyword evidence="3" id="KW-0472">Membrane</keyword>
<proteinExistence type="inferred from homology"/>
<dbReference type="GO" id="GO:0032469">
    <property type="term" value="P:endoplasmic reticulum calcium ion homeostasis"/>
    <property type="evidence" value="ECO:0007669"/>
    <property type="project" value="InterPro"/>
</dbReference>
<dbReference type="GO" id="GO:0030867">
    <property type="term" value="C:rough endoplasmic reticulum membrane"/>
    <property type="evidence" value="ECO:0007669"/>
    <property type="project" value="UniProtKB-SubCell"/>
</dbReference>
<dbReference type="Proteomes" id="UP001107558">
    <property type="component" value="Chromosome 2"/>
</dbReference>
<sequence>MKITLILLLLATTAFTFEDDEFADFEDFEVETENEVNEIPQKKIAEGEKPIIKEQATTTDSDTDSFNNDDDEGIVEDEFDQDEFEGFAGEIEDDRNEGKKKGAEPKLKIVNKVPYSKVLWYNYYIEMLFLGGLVLYFTNYAVGKNKNISIANAWLQTHKQFLEENFALVGDEANANNDPAYFMKDSDSIYSLWCSGRTLVEGMLVELKLIKRQDLLSITLGLLKKVSDQVQIKVELSKDSMDTFVFAVCSKSAARVLKDMTDLKQYCINVAKADEKYSLPSGFCVLSEISESTAAMLDSKVSSILSKYSQNIESIHISDQYSGLNNMQEQDQTLAKPETKKMLILTYNFSEKTDLNDLKTIMQLVIYLVEKLKRYKLSREGKMKADKNRQRVEEEYLKNTHQSRMEAAALKKEEKRKQEKEKMMNEENVDKQIKLEKKMKRKDAKKAMPKMKSMNIHL</sequence>
<dbReference type="PANTHER" id="PTHR12883:SF0">
    <property type="entry name" value="PAT COMPLEX SUBUNIT CCDC47"/>
    <property type="match status" value="1"/>
</dbReference>
<keyword evidence="1" id="KW-0812">Transmembrane</keyword>
<feature type="region of interest" description="Disordered" evidence="8">
    <location>
        <begin position="409"/>
        <end position="458"/>
    </location>
</feature>
<evidence type="ECO:0000256" key="2">
    <source>
        <dbReference type="ARBA" id="ARBA00022989"/>
    </source>
</evidence>
<feature type="compositionally biased region" description="Basic and acidic residues" evidence="8">
    <location>
        <begin position="42"/>
        <end position="52"/>
    </location>
</feature>
<gene>
    <name evidence="10" type="ORF">PVAND_005559</name>
</gene>
<dbReference type="Pfam" id="PF07946">
    <property type="entry name" value="CCDC47"/>
    <property type="match status" value="1"/>
</dbReference>
<evidence type="ECO:0000256" key="1">
    <source>
        <dbReference type="ARBA" id="ARBA00022692"/>
    </source>
</evidence>
<keyword evidence="11" id="KW-1185">Reference proteome</keyword>
<feature type="compositionally biased region" description="Basic residues" evidence="8">
    <location>
        <begin position="437"/>
        <end position="449"/>
    </location>
</feature>
<feature type="compositionally biased region" description="Acidic residues" evidence="8">
    <location>
        <begin position="61"/>
        <end position="70"/>
    </location>
</feature>
<evidence type="ECO:0000256" key="6">
    <source>
        <dbReference type="ARBA" id="ARBA00034875"/>
    </source>
</evidence>
<dbReference type="PANTHER" id="PTHR12883">
    <property type="entry name" value="ADIPOCYTE-SPECIFIC PROTEIN 4-RELATED"/>
    <property type="match status" value="1"/>
</dbReference>
<evidence type="ECO:0000256" key="3">
    <source>
        <dbReference type="ARBA" id="ARBA00023136"/>
    </source>
</evidence>
<name>A0A9J6C0D0_POLVA</name>
<feature type="signal peptide" evidence="9">
    <location>
        <begin position="1"/>
        <end position="16"/>
    </location>
</feature>
<dbReference type="InterPro" id="IPR012879">
    <property type="entry name" value="CCDC47"/>
</dbReference>
<evidence type="ECO:0000256" key="9">
    <source>
        <dbReference type="SAM" id="SignalP"/>
    </source>
</evidence>
<dbReference type="AlphaFoldDB" id="A0A9J6C0D0"/>
<reference evidence="10" key="1">
    <citation type="submission" date="2021-03" db="EMBL/GenBank/DDBJ databases">
        <title>Chromosome level genome of the anhydrobiotic midge Polypedilum vanderplanki.</title>
        <authorList>
            <person name="Yoshida Y."/>
            <person name="Kikawada T."/>
            <person name="Gusev O."/>
        </authorList>
    </citation>
    <scope>NUCLEOTIDE SEQUENCE</scope>
    <source>
        <strain evidence="10">NIAS01</strain>
        <tissue evidence="10">Whole body or cell culture</tissue>
    </source>
</reference>
<comment type="caution">
    <text evidence="10">The sequence shown here is derived from an EMBL/GenBank/DDBJ whole genome shotgun (WGS) entry which is preliminary data.</text>
</comment>
<feature type="region of interest" description="Disordered" evidence="8">
    <location>
        <begin position="42"/>
        <end position="70"/>
    </location>
</feature>
<accession>A0A9J6C0D0</accession>
<evidence type="ECO:0000256" key="8">
    <source>
        <dbReference type="SAM" id="MobiDB-lite"/>
    </source>
</evidence>
<keyword evidence="9" id="KW-0732">Signal</keyword>
<evidence type="ECO:0000313" key="10">
    <source>
        <dbReference type="EMBL" id="KAG5675673.1"/>
    </source>
</evidence>
<keyword evidence="2" id="KW-1133">Transmembrane helix</keyword>
<organism evidence="10 11">
    <name type="scientific">Polypedilum vanderplanki</name>
    <name type="common">Sleeping chironomid midge</name>
    <dbReference type="NCBI Taxonomy" id="319348"/>
    <lineage>
        <taxon>Eukaryota</taxon>
        <taxon>Metazoa</taxon>
        <taxon>Ecdysozoa</taxon>
        <taxon>Arthropoda</taxon>
        <taxon>Hexapoda</taxon>
        <taxon>Insecta</taxon>
        <taxon>Pterygota</taxon>
        <taxon>Neoptera</taxon>
        <taxon>Endopterygota</taxon>
        <taxon>Diptera</taxon>
        <taxon>Nematocera</taxon>
        <taxon>Chironomoidea</taxon>
        <taxon>Chironomidae</taxon>
        <taxon>Chironominae</taxon>
        <taxon>Polypedilum</taxon>
        <taxon>Polypedilum</taxon>
    </lineage>
</organism>
<evidence type="ECO:0000313" key="11">
    <source>
        <dbReference type="Proteomes" id="UP001107558"/>
    </source>
</evidence>
<dbReference type="GO" id="GO:0005509">
    <property type="term" value="F:calcium ion binding"/>
    <property type="evidence" value="ECO:0007669"/>
    <property type="project" value="InterPro"/>
</dbReference>
<evidence type="ECO:0000256" key="4">
    <source>
        <dbReference type="ARBA" id="ARBA00034697"/>
    </source>
</evidence>
<evidence type="ECO:0000256" key="5">
    <source>
        <dbReference type="ARBA" id="ARBA00034746"/>
    </source>
</evidence>
<feature type="compositionally biased region" description="Basic and acidic residues" evidence="8">
    <location>
        <begin position="409"/>
        <end position="436"/>
    </location>
</feature>
<evidence type="ECO:0000256" key="7">
    <source>
        <dbReference type="ARBA" id="ARBA00034902"/>
    </source>
</evidence>
<dbReference type="EMBL" id="JADBJN010000002">
    <property type="protein sequence ID" value="KAG5675673.1"/>
    <property type="molecule type" value="Genomic_DNA"/>
</dbReference>
<dbReference type="OrthoDB" id="10039147at2759"/>
<comment type="similarity">
    <text evidence="5">Belongs to the CCDC47 family.</text>
</comment>
<feature type="chain" id="PRO_5039952911" description="PAT complex subunit CCDC47" evidence="9">
    <location>
        <begin position="17"/>
        <end position="458"/>
    </location>
</feature>
<comment type="subcellular location">
    <subcellularLocation>
        <location evidence="4">Rough endoplasmic reticulum membrane</location>
        <topology evidence="4">Single-pass type I membrane protein</topology>
    </subcellularLocation>
</comment>
<protein>
    <recommendedName>
        <fullName evidence="6">PAT complex subunit CCDC47</fullName>
    </recommendedName>
    <alternativeName>
        <fullName evidence="7">Coiled-coil domain-containing protein 47</fullName>
    </alternativeName>
</protein>